<reference evidence="2" key="1">
    <citation type="journal article" date="2020" name="Cell">
        <title>Large-Scale Comparative Analyses of Tick Genomes Elucidate Their Genetic Diversity and Vector Capacities.</title>
        <authorList>
            <consortium name="Tick Genome and Microbiome Consortium (TIGMIC)"/>
            <person name="Jia N."/>
            <person name="Wang J."/>
            <person name="Shi W."/>
            <person name="Du L."/>
            <person name="Sun Y."/>
            <person name="Zhan W."/>
            <person name="Jiang J.F."/>
            <person name="Wang Q."/>
            <person name="Zhang B."/>
            <person name="Ji P."/>
            <person name="Bell-Sakyi L."/>
            <person name="Cui X.M."/>
            <person name="Yuan T.T."/>
            <person name="Jiang B.G."/>
            <person name="Yang W.F."/>
            <person name="Lam T.T."/>
            <person name="Chang Q.C."/>
            <person name="Ding S.J."/>
            <person name="Wang X.J."/>
            <person name="Zhu J.G."/>
            <person name="Ruan X.D."/>
            <person name="Zhao L."/>
            <person name="Wei J.T."/>
            <person name="Ye R.Z."/>
            <person name="Que T.C."/>
            <person name="Du C.H."/>
            <person name="Zhou Y.H."/>
            <person name="Cheng J.X."/>
            <person name="Dai P.F."/>
            <person name="Guo W.B."/>
            <person name="Han X.H."/>
            <person name="Huang E.J."/>
            <person name="Li L.F."/>
            <person name="Wei W."/>
            <person name="Gao Y.C."/>
            <person name="Liu J.Z."/>
            <person name="Shao H.Z."/>
            <person name="Wang X."/>
            <person name="Wang C.C."/>
            <person name="Yang T.C."/>
            <person name="Huo Q.B."/>
            <person name="Li W."/>
            <person name="Chen H.Y."/>
            <person name="Chen S.E."/>
            <person name="Zhou L.G."/>
            <person name="Ni X.B."/>
            <person name="Tian J.H."/>
            <person name="Sheng Y."/>
            <person name="Liu T."/>
            <person name="Pan Y.S."/>
            <person name="Xia L.Y."/>
            <person name="Li J."/>
            <person name="Zhao F."/>
            <person name="Cao W.C."/>
        </authorList>
    </citation>
    <scope>NUCLEOTIDE SEQUENCE</scope>
    <source>
        <strain evidence="2">Rmic-2018</strain>
    </source>
</reference>
<organism evidence="2 3">
    <name type="scientific">Rhipicephalus microplus</name>
    <name type="common">Cattle tick</name>
    <name type="synonym">Boophilus microplus</name>
    <dbReference type="NCBI Taxonomy" id="6941"/>
    <lineage>
        <taxon>Eukaryota</taxon>
        <taxon>Metazoa</taxon>
        <taxon>Ecdysozoa</taxon>
        <taxon>Arthropoda</taxon>
        <taxon>Chelicerata</taxon>
        <taxon>Arachnida</taxon>
        <taxon>Acari</taxon>
        <taxon>Parasitiformes</taxon>
        <taxon>Ixodida</taxon>
        <taxon>Ixodoidea</taxon>
        <taxon>Ixodidae</taxon>
        <taxon>Rhipicephalinae</taxon>
        <taxon>Rhipicephalus</taxon>
        <taxon>Boophilus</taxon>
    </lineage>
</organism>
<feature type="region of interest" description="Disordered" evidence="1">
    <location>
        <begin position="1"/>
        <end position="23"/>
    </location>
</feature>
<feature type="region of interest" description="Disordered" evidence="1">
    <location>
        <begin position="171"/>
        <end position="201"/>
    </location>
</feature>
<evidence type="ECO:0000313" key="3">
    <source>
        <dbReference type="Proteomes" id="UP000821866"/>
    </source>
</evidence>
<evidence type="ECO:0000313" key="2">
    <source>
        <dbReference type="EMBL" id="KAH8028273.1"/>
    </source>
</evidence>
<evidence type="ECO:0000256" key="1">
    <source>
        <dbReference type="SAM" id="MobiDB-lite"/>
    </source>
</evidence>
<dbReference type="EMBL" id="JABSTU010000006">
    <property type="protein sequence ID" value="KAH8028273.1"/>
    <property type="molecule type" value="Genomic_DNA"/>
</dbReference>
<proteinExistence type="predicted"/>
<reference evidence="2" key="2">
    <citation type="submission" date="2021-09" db="EMBL/GenBank/DDBJ databases">
        <authorList>
            <person name="Jia N."/>
            <person name="Wang J."/>
            <person name="Shi W."/>
            <person name="Du L."/>
            <person name="Sun Y."/>
            <person name="Zhan W."/>
            <person name="Jiang J."/>
            <person name="Wang Q."/>
            <person name="Zhang B."/>
            <person name="Ji P."/>
            <person name="Sakyi L.B."/>
            <person name="Cui X."/>
            <person name="Yuan T."/>
            <person name="Jiang B."/>
            <person name="Yang W."/>
            <person name="Lam T.T.-Y."/>
            <person name="Chang Q."/>
            <person name="Ding S."/>
            <person name="Wang X."/>
            <person name="Zhu J."/>
            <person name="Ruan X."/>
            <person name="Zhao L."/>
            <person name="Wei J."/>
            <person name="Que T."/>
            <person name="Du C."/>
            <person name="Cheng J."/>
            <person name="Dai P."/>
            <person name="Han X."/>
            <person name="Huang E."/>
            <person name="Gao Y."/>
            <person name="Liu J."/>
            <person name="Shao H."/>
            <person name="Ye R."/>
            <person name="Li L."/>
            <person name="Wei W."/>
            <person name="Wang X."/>
            <person name="Wang C."/>
            <person name="Huo Q."/>
            <person name="Li W."/>
            <person name="Guo W."/>
            <person name="Chen H."/>
            <person name="Chen S."/>
            <person name="Zhou L."/>
            <person name="Zhou L."/>
            <person name="Ni X."/>
            <person name="Tian J."/>
            <person name="Zhou Y."/>
            <person name="Sheng Y."/>
            <person name="Liu T."/>
            <person name="Pan Y."/>
            <person name="Xia L."/>
            <person name="Li J."/>
            <person name="Zhao F."/>
            <person name="Cao W."/>
        </authorList>
    </citation>
    <scope>NUCLEOTIDE SEQUENCE</scope>
    <source>
        <strain evidence="2">Rmic-2018</strain>
        <tissue evidence="2">Larvae</tissue>
    </source>
</reference>
<sequence>MAHRNDSLSHEFPQPKPYLDKDLTSPVTGTMIAATDHDDEVPATYMISATSTARDTSAPPDFLMATWPQTLEPGPKIFSPIIRQPIPELPQSTRFNKHDLPSTLAICASCRQPLPSTLTSPAAEVPTRDMLRRNFRDAATLNKDQMTDSPTAEQLAHSILTTQADNHKAALTSTGTPADLPAEPTPNGSHDHPPAPFKSDMTSQQCTLNADVPLGMAQASSTFPWCIGRPVAMDLLACRNLRALLRARRFHARRLGQLRRHVSHTATLRRHSRDSIPRLTGQQPRILATRAPWQGVELFLAMSDTADDVRKWCDIALVMTLIGWRRPARLARHGV</sequence>
<name>A0A9J6E293_RHIMP</name>
<dbReference type="AlphaFoldDB" id="A0A9J6E293"/>
<dbReference type="VEuPathDB" id="VectorBase:LOC119168695"/>
<accession>A0A9J6E293</accession>
<gene>
    <name evidence="2" type="ORF">HPB51_014326</name>
</gene>
<protein>
    <submittedName>
        <fullName evidence="2">Uncharacterized protein</fullName>
    </submittedName>
</protein>
<dbReference type="Proteomes" id="UP000821866">
    <property type="component" value="Chromosome 4"/>
</dbReference>
<comment type="caution">
    <text evidence="2">The sequence shown here is derived from an EMBL/GenBank/DDBJ whole genome shotgun (WGS) entry which is preliminary data.</text>
</comment>
<keyword evidence="3" id="KW-1185">Reference proteome</keyword>